<comment type="caution">
    <text evidence="2">The sequence shown here is derived from an EMBL/GenBank/DDBJ whole genome shotgun (WGS) entry which is preliminary data.</text>
</comment>
<evidence type="ECO:0000313" key="3">
    <source>
        <dbReference type="Proteomes" id="UP000321436"/>
    </source>
</evidence>
<name>A0A512REU5_9BACT</name>
<gene>
    <name evidence="2" type="ORF">CCY01nite_04140</name>
</gene>
<sequence length="255" mass="28166">MQYMLIIVCAFYAHVLFAQVPESPFPGAYSRSFSQMVPQFRNTASLADLHHLSIGIFSERRFLLKEMSGYALTLGMPVSSGVLGMMLWQYGYALYREQWVGLAYALPLGNRLKAGLQLDYRRTRMPGYGAGGVSGRIGLVGRLTEHCRIGLQIFNPSGSGGPPAVYVAGLGYEPSPQFLVEGEWRKEASMPLSTRICIAYRPVTRFWAMGGFVTQPAMQFAGIGYRVGDLRINVCGSYHLPLGITPSMMVAWGKE</sequence>
<keyword evidence="1" id="KW-0472">Membrane</keyword>
<evidence type="ECO:0000256" key="1">
    <source>
        <dbReference type="SAM" id="Phobius"/>
    </source>
</evidence>
<protein>
    <recommendedName>
        <fullName evidence="4">Type IX secretion system membrane protein PorP/SprF</fullName>
    </recommendedName>
</protein>
<organism evidence="2 3">
    <name type="scientific">Chitinophaga cymbidii</name>
    <dbReference type="NCBI Taxonomy" id="1096750"/>
    <lineage>
        <taxon>Bacteria</taxon>
        <taxon>Pseudomonadati</taxon>
        <taxon>Bacteroidota</taxon>
        <taxon>Chitinophagia</taxon>
        <taxon>Chitinophagales</taxon>
        <taxon>Chitinophagaceae</taxon>
        <taxon>Chitinophaga</taxon>
    </lineage>
</organism>
<dbReference type="OrthoDB" id="664260at2"/>
<accession>A0A512REU5</accession>
<proteinExistence type="predicted"/>
<keyword evidence="1" id="KW-1133">Transmembrane helix</keyword>
<dbReference type="AlphaFoldDB" id="A0A512REU5"/>
<evidence type="ECO:0000313" key="2">
    <source>
        <dbReference type="EMBL" id="GEP94154.1"/>
    </source>
</evidence>
<evidence type="ECO:0008006" key="4">
    <source>
        <dbReference type="Google" id="ProtNLM"/>
    </source>
</evidence>
<dbReference type="Proteomes" id="UP000321436">
    <property type="component" value="Unassembled WGS sequence"/>
</dbReference>
<keyword evidence="3" id="KW-1185">Reference proteome</keyword>
<dbReference type="RefSeq" id="WP_146857644.1">
    <property type="nucleotide sequence ID" value="NZ_BKAU01000001.1"/>
</dbReference>
<reference evidence="2 3" key="1">
    <citation type="submission" date="2019-07" db="EMBL/GenBank/DDBJ databases">
        <title>Whole genome shotgun sequence of Chitinophaga cymbidii NBRC 109752.</title>
        <authorList>
            <person name="Hosoyama A."/>
            <person name="Uohara A."/>
            <person name="Ohji S."/>
            <person name="Ichikawa N."/>
        </authorList>
    </citation>
    <scope>NUCLEOTIDE SEQUENCE [LARGE SCALE GENOMIC DNA]</scope>
    <source>
        <strain evidence="2 3">NBRC 109752</strain>
    </source>
</reference>
<dbReference type="EMBL" id="BKAU01000001">
    <property type="protein sequence ID" value="GEP94154.1"/>
    <property type="molecule type" value="Genomic_DNA"/>
</dbReference>
<feature type="transmembrane region" description="Helical" evidence="1">
    <location>
        <begin position="67"/>
        <end position="88"/>
    </location>
</feature>
<keyword evidence="1" id="KW-0812">Transmembrane</keyword>